<comment type="caution">
    <text evidence="6">The sequence shown here is derived from an EMBL/GenBank/DDBJ whole genome shotgun (WGS) entry which is preliminary data.</text>
</comment>
<dbReference type="GO" id="GO:0016020">
    <property type="term" value="C:membrane"/>
    <property type="evidence" value="ECO:0007669"/>
    <property type="project" value="UniProtKB-SubCell"/>
</dbReference>
<name>A0A3D8YGJ1_9BACT</name>
<reference evidence="6 7" key="1">
    <citation type="submission" date="2018-07" db="EMBL/GenBank/DDBJ databases">
        <title>Dyadobacter roseus sp. nov., isolated from rose rhizosphere soil.</title>
        <authorList>
            <person name="Chen L."/>
        </authorList>
    </citation>
    <scope>NUCLEOTIDE SEQUENCE [LARGE SCALE GENOMIC DNA]</scope>
    <source>
        <strain evidence="6 7">RS19</strain>
    </source>
</reference>
<gene>
    <name evidence="6" type="ORF">DSL64_04870</name>
</gene>
<evidence type="ECO:0000313" key="6">
    <source>
        <dbReference type="EMBL" id="REA63763.1"/>
    </source>
</evidence>
<feature type="transmembrane region" description="Helical" evidence="5">
    <location>
        <begin position="7"/>
        <end position="28"/>
    </location>
</feature>
<evidence type="ECO:0000256" key="4">
    <source>
        <dbReference type="ARBA" id="ARBA00023136"/>
    </source>
</evidence>
<dbReference type="AlphaFoldDB" id="A0A3D8YGJ1"/>
<evidence type="ECO:0000256" key="1">
    <source>
        <dbReference type="ARBA" id="ARBA00004141"/>
    </source>
</evidence>
<dbReference type="Proteomes" id="UP000256373">
    <property type="component" value="Unassembled WGS sequence"/>
</dbReference>
<protein>
    <submittedName>
        <fullName evidence="6">DoxX family protein</fullName>
    </submittedName>
</protein>
<sequence length="126" mass="13995">MKIAVIIVRSLLGFIYVASAVVVLFNLVQAPPLTGDVKTFNDGLMVTGYFIPMLKVIELVCGLALLSGFFIPLALVVLFPVTVHIFVYHLVMMPDGLPVAIFLLIAHLFLAYYHRQSYVPLFKAKQ</sequence>
<dbReference type="InterPro" id="IPR032808">
    <property type="entry name" value="DoxX"/>
</dbReference>
<organism evidence="6 7">
    <name type="scientific">Dyadobacter luteus</name>
    <dbReference type="NCBI Taxonomy" id="2259619"/>
    <lineage>
        <taxon>Bacteria</taxon>
        <taxon>Pseudomonadati</taxon>
        <taxon>Bacteroidota</taxon>
        <taxon>Cytophagia</taxon>
        <taxon>Cytophagales</taxon>
        <taxon>Spirosomataceae</taxon>
        <taxon>Dyadobacter</taxon>
    </lineage>
</organism>
<dbReference type="OrthoDB" id="8161897at2"/>
<dbReference type="RefSeq" id="WP_115829514.1">
    <property type="nucleotide sequence ID" value="NZ_QNUL01000002.1"/>
</dbReference>
<keyword evidence="3 5" id="KW-1133">Transmembrane helix</keyword>
<evidence type="ECO:0000256" key="3">
    <source>
        <dbReference type="ARBA" id="ARBA00022989"/>
    </source>
</evidence>
<evidence type="ECO:0000256" key="2">
    <source>
        <dbReference type="ARBA" id="ARBA00022692"/>
    </source>
</evidence>
<keyword evidence="4 5" id="KW-0472">Membrane</keyword>
<dbReference type="EMBL" id="QNUL01000002">
    <property type="protein sequence ID" value="REA63763.1"/>
    <property type="molecule type" value="Genomic_DNA"/>
</dbReference>
<accession>A0A3D8YGJ1</accession>
<dbReference type="Pfam" id="PF07681">
    <property type="entry name" value="DoxX"/>
    <property type="match status" value="1"/>
</dbReference>
<keyword evidence="7" id="KW-1185">Reference proteome</keyword>
<feature type="transmembrane region" description="Helical" evidence="5">
    <location>
        <begin position="97"/>
        <end position="113"/>
    </location>
</feature>
<feature type="transmembrane region" description="Helical" evidence="5">
    <location>
        <begin position="48"/>
        <end position="66"/>
    </location>
</feature>
<feature type="transmembrane region" description="Helical" evidence="5">
    <location>
        <begin position="73"/>
        <end position="91"/>
    </location>
</feature>
<keyword evidence="2 5" id="KW-0812">Transmembrane</keyword>
<evidence type="ECO:0000313" key="7">
    <source>
        <dbReference type="Proteomes" id="UP000256373"/>
    </source>
</evidence>
<proteinExistence type="predicted"/>
<comment type="subcellular location">
    <subcellularLocation>
        <location evidence="1">Membrane</location>
        <topology evidence="1">Multi-pass membrane protein</topology>
    </subcellularLocation>
</comment>
<evidence type="ECO:0000256" key="5">
    <source>
        <dbReference type="SAM" id="Phobius"/>
    </source>
</evidence>